<dbReference type="PROSITE" id="PS00154">
    <property type="entry name" value="ATPASE_E1_E2"/>
    <property type="match status" value="1"/>
</dbReference>
<dbReference type="SFLD" id="SFLDF00027">
    <property type="entry name" value="p-type_atpase"/>
    <property type="match status" value="1"/>
</dbReference>
<dbReference type="SUPFAM" id="SSF55008">
    <property type="entry name" value="HMA, heavy metal-associated domain"/>
    <property type="match status" value="2"/>
</dbReference>
<name>A0A8J6TRL9_9FIRM</name>
<dbReference type="SUPFAM" id="SSF56784">
    <property type="entry name" value="HAD-like"/>
    <property type="match status" value="1"/>
</dbReference>
<evidence type="ECO:0000256" key="3">
    <source>
        <dbReference type="ARBA" id="ARBA00012517"/>
    </source>
</evidence>
<dbReference type="NCBIfam" id="TIGR01525">
    <property type="entry name" value="ATPase-IB_hvy"/>
    <property type="match status" value="1"/>
</dbReference>
<dbReference type="GO" id="GO:0140581">
    <property type="term" value="F:P-type monovalent copper transporter activity"/>
    <property type="evidence" value="ECO:0007669"/>
    <property type="project" value="UniProtKB-EC"/>
</dbReference>
<dbReference type="NCBIfam" id="TIGR01511">
    <property type="entry name" value="ATPase-IB1_Cu"/>
    <property type="match status" value="1"/>
</dbReference>
<evidence type="ECO:0000256" key="23">
    <source>
        <dbReference type="RuleBase" id="RU362081"/>
    </source>
</evidence>
<evidence type="ECO:0000256" key="2">
    <source>
        <dbReference type="ARBA" id="ARBA00006024"/>
    </source>
</evidence>
<dbReference type="RefSeq" id="WP_093989047.1">
    <property type="nucleotide sequence ID" value="NZ_FYDD01000004.1"/>
</dbReference>
<evidence type="ECO:0000256" key="10">
    <source>
        <dbReference type="ARBA" id="ARBA00022737"/>
    </source>
</evidence>
<dbReference type="PROSITE" id="PS50846">
    <property type="entry name" value="HMA_2"/>
    <property type="match status" value="2"/>
</dbReference>
<comment type="caution">
    <text evidence="25">The sequence shown here is derived from an EMBL/GenBank/DDBJ whole genome shotgun (WGS) entry which is preliminary data.</text>
</comment>
<feature type="domain" description="HMA" evidence="24">
    <location>
        <begin position="1"/>
        <end position="66"/>
    </location>
</feature>
<dbReference type="AlphaFoldDB" id="A0A8J6TRL9"/>
<keyword evidence="19 23" id="KW-0472">Membrane</keyword>
<keyword evidence="11 23" id="KW-0547">Nucleotide-binding</keyword>
<evidence type="ECO:0000256" key="19">
    <source>
        <dbReference type="ARBA" id="ARBA00023136"/>
    </source>
</evidence>
<feature type="transmembrane region" description="Helical" evidence="23">
    <location>
        <begin position="95"/>
        <end position="116"/>
    </location>
</feature>
<dbReference type="PRINTS" id="PR00943">
    <property type="entry name" value="CUATPASE"/>
</dbReference>
<dbReference type="EC" id="7.2.2.8" evidence="3"/>
<dbReference type="PANTHER" id="PTHR43520:SF8">
    <property type="entry name" value="P-TYPE CU(+) TRANSPORTER"/>
    <property type="match status" value="1"/>
</dbReference>
<dbReference type="GO" id="GO:0043682">
    <property type="term" value="F:P-type divalent copper transporter activity"/>
    <property type="evidence" value="ECO:0007669"/>
    <property type="project" value="TreeGrafter"/>
</dbReference>
<evidence type="ECO:0000256" key="11">
    <source>
        <dbReference type="ARBA" id="ARBA00022741"/>
    </source>
</evidence>
<dbReference type="Proteomes" id="UP000632659">
    <property type="component" value="Unassembled WGS sequence"/>
</dbReference>
<dbReference type="PANTHER" id="PTHR43520">
    <property type="entry name" value="ATP7, ISOFORM B"/>
    <property type="match status" value="1"/>
</dbReference>
<dbReference type="InterPro" id="IPR036412">
    <property type="entry name" value="HAD-like_sf"/>
</dbReference>
<keyword evidence="8 23" id="KW-0812">Transmembrane</keyword>
<dbReference type="GO" id="GO:0016887">
    <property type="term" value="F:ATP hydrolysis activity"/>
    <property type="evidence" value="ECO:0007669"/>
    <property type="project" value="InterPro"/>
</dbReference>
<dbReference type="NCBIfam" id="TIGR00003">
    <property type="entry name" value="copper ion binding protein"/>
    <property type="match status" value="2"/>
</dbReference>
<evidence type="ECO:0000313" key="26">
    <source>
        <dbReference type="Proteomes" id="UP000632659"/>
    </source>
</evidence>
<dbReference type="Pfam" id="PF00122">
    <property type="entry name" value="E1-E2_ATPase"/>
    <property type="match status" value="1"/>
</dbReference>
<feature type="domain" description="HMA" evidence="24">
    <location>
        <begin position="772"/>
        <end position="836"/>
    </location>
</feature>
<evidence type="ECO:0000256" key="14">
    <source>
        <dbReference type="ARBA" id="ARBA00022842"/>
    </source>
</evidence>
<dbReference type="InterPro" id="IPR008250">
    <property type="entry name" value="ATPase_P-typ_transduc_dom_A_sf"/>
</dbReference>
<evidence type="ECO:0000256" key="4">
    <source>
        <dbReference type="ARBA" id="ARBA00015102"/>
    </source>
</evidence>
<protein>
    <recommendedName>
        <fullName evidence="4">Copper-exporting P-type ATPase</fullName>
        <ecNumber evidence="3">7.2.2.8</ecNumber>
    </recommendedName>
    <alternativeName>
        <fullName evidence="20">Copper-exporting P-type ATPase A</fullName>
    </alternativeName>
    <alternativeName>
        <fullName evidence="21">Cu(+)-exporting ATPase</fullName>
    </alternativeName>
</protein>
<feature type="transmembrane region" description="Helical" evidence="23">
    <location>
        <begin position="699"/>
        <end position="722"/>
    </location>
</feature>
<feature type="transmembrane region" description="Helical" evidence="23">
    <location>
        <begin position="357"/>
        <end position="379"/>
    </location>
</feature>
<comment type="catalytic activity">
    <reaction evidence="22">
        <text>Cu(+)(in) + ATP + H2O = Cu(+)(out) + ADP + phosphate + H(+)</text>
        <dbReference type="Rhea" id="RHEA:25792"/>
        <dbReference type="ChEBI" id="CHEBI:15377"/>
        <dbReference type="ChEBI" id="CHEBI:15378"/>
        <dbReference type="ChEBI" id="CHEBI:30616"/>
        <dbReference type="ChEBI" id="CHEBI:43474"/>
        <dbReference type="ChEBI" id="CHEBI:49552"/>
        <dbReference type="ChEBI" id="CHEBI:456216"/>
        <dbReference type="EC" id="7.2.2.8"/>
    </reaction>
</comment>
<evidence type="ECO:0000256" key="13">
    <source>
        <dbReference type="ARBA" id="ARBA00022840"/>
    </source>
</evidence>
<dbReference type="NCBIfam" id="TIGR01494">
    <property type="entry name" value="ATPase_P-type"/>
    <property type="match status" value="1"/>
</dbReference>
<dbReference type="CDD" id="cd02094">
    <property type="entry name" value="P-type_ATPase_Cu-like"/>
    <property type="match status" value="1"/>
</dbReference>
<feature type="transmembrane region" description="Helical" evidence="23">
    <location>
        <begin position="167"/>
        <end position="186"/>
    </location>
</feature>
<keyword evidence="16 23" id="KW-1133">Transmembrane helix</keyword>
<evidence type="ECO:0000256" key="5">
    <source>
        <dbReference type="ARBA" id="ARBA00022448"/>
    </source>
</evidence>
<evidence type="ECO:0000256" key="16">
    <source>
        <dbReference type="ARBA" id="ARBA00022989"/>
    </source>
</evidence>
<evidence type="ECO:0000256" key="17">
    <source>
        <dbReference type="ARBA" id="ARBA00023008"/>
    </source>
</evidence>
<keyword evidence="9 23" id="KW-0479">Metal-binding</keyword>
<proteinExistence type="inferred from homology"/>
<dbReference type="Gene3D" id="2.70.150.10">
    <property type="entry name" value="Calcium-transporting ATPase, cytoplasmic transduction domain A"/>
    <property type="match status" value="1"/>
</dbReference>
<dbReference type="GO" id="GO:0005507">
    <property type="term" value="F:copper ion binding"/>
    <property type="evidence" value="ECO:0007669"/>
    <property type="project" value="InterPro"/>
</dbReference>
<feature type="transmembrane region" description="Helical" evidence="23">
    <location>
        <begin position="728"/>
        <end position="746"/>
    </location>
</feature>
<dbReference type="EMBL" id="JACRTL010000003">
    <property type="protein sequence ID" value="MBC8611006.1"/>
    <property type="molecule type" value="Genomic_DNA"/>
</dbReference>
<evidence type="ECO:0000256" key="20">
    <source>
        <dbReference type="ARBA" id="ARBA00029719"/>
    </source>
</evidence>
<keyword evidence="14" id="KW-0460">Magnesium</keyword>
<evidence type="ECO:0000256" key="18">
    <source>
        <dbReference type="ARBA" id="ARBA00023065"/>
    </source>
</evidence>
<keyword evidence="5" id="KW-0813">Transport</keyword>
<dbReference type="Pfam" id="PF00702">
    <property type="entry name" value="Hydrolase"/>
    <property type="match status" value="1"/>
</dbReference>
<gene>
    <name evidence="25" type="ORF">H8702_07705</name>
</gene>
<keyword evidence="7" id="KW-0597">Phosphoprotein</keyword>
<feature type="transmembrane region" description="Helical" evidence="23">
    <location>
        <begin position="385"/>
        <end position="406"/>
    </location>
</feature>
<dbReference type="SUPFAM" id="SSF81665">
    <property type="entry name" value="Calcium ATPase, transmembrane domain M"/>
    <property type="match status" value="1"/>
</dbReference>
<dbReference type="InterPro" id="IPR006122">
    <property type="entry name" value="HMA_Cu_ion-bd"/>
</dbReference>
<dbReference type="GO" id="GO:0005524">
    <property type="term" value="F:ATP binding"/>
    <property type="evidence" value="ECO:0007669"/>
    <property type="project" value="UniProtKB-UniRule"/>
</dbReference>
<keyword evidence="10" id="KW-0677">Repeat</keyword>
<dbReference type="SUPFAM" id="SSF81653">
    <property type="entry name" value="Calcium ATPase, transduction domain A"/>
    <property type="match status" value="1"/>
</dbReference>
<evidence type="ECO:0000259" key="24">
    <source>
        <dbReference type="PROSITE" id="PS50846"/>
    </source>
</evidence>
<dbReference type="InterPro" id="IPR036163">
    <property type="entry name" value="HMA_dom_sf"/>
</dbReference>
<evidence type="ECO:0000256" key="22">
    <source>
        <dbReference type="ARBA" id="ARBA00049289"/>
    </source>
</evidence>
<dbReference type="PRINTS" id="PR00119">
    <property type="entry name" value="CATATPASE"/>
</dbReference>
<dbReference type="SFLD" id="SFLDG00002">
    <property type="entry name" value="C1.7:_P-type_atpase_like"/>
    <property type="match status" value="1"/>
</dbReference>
<dbReference type="InterPro" id="IPR018303">
    <property type="entry name" value="ATPase_P-typ_P_site"/>
</dbReference>
<dbReference type="InterPro" id="IPR006121">
    <property type="entry name" value="HMA_dom"/>
</dbReference>
<dbReference type="FunFam" id="3.30.70.100:FF:000005">
    <property type="entry name" value="Copper-exporting P-type ATPase A"/>
    <property type="match status" value="1"/>
</dbReference>
<dbReference type="InterPro" id="IPR023299">
    <property type="entry name" value="ATPase_P-typ_cyto_dom_N"/>
</dbReference>
<dbReference type="GO" id="GO:0055070">
    <property type="term" value="P:copper ion homeostasis"/>
    <property type="evidence" value="ECO:0007669"/>
    <property type="project" value="TreeGrafter"/>
</dbReference>
<feature type="transmembrane region" description="Helical" evidence="23">
    <location>
        <begin position="206"/>
        <end position="223"/>
    </location>
</feature>
<dbReference type="Gene3D" id="3.40.50.1000">
    <property type="entry name" value="HAD superfamily/HAD-like"/>
    <property type="match status" value="1"/>
</dbReference>
<dbReference type="InterPro" id="IPR001757">
    <property type="entry name" value="P_typ_ATPase"/>
</dbReference>
<evidence type="ECO:0000256" key="8">
    <source>
        <dbReference type="ARBA" id="ARBA00022692"/>
    </source>
</evidence>
<evidence type="ECO:0000313" key="25">
    <source>
        <dbReference type="EMBL" id="MBC8611006.1"/>
    </source>
</evidence>
<dbReference type="FunFam" id="2.70.150.10:FF:000020">
    <property type="entry name" value="Copper-exporting P-type ATPase A"/>
    <property type="match status" value="1"/>
</dbReference>
<evidence type="ECO:0000256" key="6">
    <source>
        <dbReference type="ARBA" id="ARBA00022475"/>
    </source>
</evidence>
<dbReference type="InterPro" id="IPR044492">
    <property type="entry name" value="P_typ_ATPase_HD_dom"/>
</dbReference>
<dbReference type="CDD" id="cd00371">
    <property type="entry name" value="HMA"/>
    <property type="match status" value="2"/>
</dbReference>
<evidence type="ECO:0000256" key="1">
    <source>
        <dbReference type="ARBA" id="ARBA00004651"/>
    </source>
</evidence>
<keyword evidence="6 23" id="KW-1003">Cell membrane</keyword>
<comment type="similarity">
    <text evidence="2 23">Belongs to the cation transport ATPase (P-type) (TC 3.A.3) family. Type IB subfamily.</text>
</comment>
<evidence type="ECO:0000256" key="15">
    <source>
        <dbReference type="ARBA" id="ARBA00022967"/>
    </source>
</evidence>
<sequence>MKEKFDITGMTCSACSARIEKTVAGLDGVEQVNVNLLSNSMTVEFSDKVTADGIIQAVEKAGYGASQHSSVPVRRKAEQTEDPAVKQQKNMKLRLILSIVFTVPLFYISMGHMWHFPLPRFLEGNENAIAFAFTQFLLMLPVVFVNFSYFKNGFRNLWHRAPNMDSLIALGSAAAMIYGIFAIYKIGYGLGIQDLDMVHDYRMDLYFESAAMILTLITLGKYMESRAKGKTGEAIRKLMDLTPKTAFVLRGGEEVEIPIEQVIVGDFVRVKAGQTIPVDGVVTEGAGTVDESALTGESIPVSKTVGDPLTGASIVTSGYLVFQAQKVGDDTTLSQIISLVEEASSSKAPIAKLADKVSGVFVPVVISVAVLSTIIWLLFGASVEFALSIGISVLVVSCPCALGLATPTAIMVGTGKGAEQGILMRSAEALETAHKINTVVLDKTGTVTEGKPAVTDILPASSCTQDHLLTIAYSLERLSGHPLGNAVAEYAQAQNTAYQPAADFTAIEGQGIAAVIDKKRCLAGNRAMMTAEGIPLEGWESRADQLAAEGKTPLYFAEGNALLGVIAIADPIKATSREAVEQLTAMGIEVIMLTGDNAKTAEAIRKQAGINTVISDVLPQEKEQHIRKLQAQGKLVAMVGDGINDAPALVRADVGIAIGAGTDIAIDSADIVLMHSDLLDVVSAVKLSRAVIRNIKQNLFWAFFYNTIGIPLAAGVLFPAFALKLNPMFAAAAMSFSSVFVVSNALRLKWFSPQLKNIKQKTILSGKEEQTMEKTMMINGMMCAHCSGRVEQALNAIDGVSAKVDLEKKLARVSFSKDVSDDVLRNAVTDAGYEVVSIQ</sequence>
<keyword evidence="13 23" id="KW-0067">ATP-binding</keyword>
<dbReference type="InterPro" id="IPR017969">
    <property type="entry name" value="Heavy-metal-associated_CS"/>
</dbReference>
<feature type="transmembrane region" description="Helical" evidence="23">
    <location>
        <begin position="128"/>
        <end position="147"/>
    </location>
</feature>
<evidence type="ECO:0000256" key="12">
    <source>
        <dbReference type="ARBA" id="ARBA00022796"/>
    </source>
</evidence>
<keyword evidence="17" id="KW-0186">Copper</keyword>
<dbReference type="OrthoDB" id="9813266at2"/>
<dbReference type="InterPro" id="IPR023298">
    <property type="entry name" value="ATPase_P-typ_TM_dom_sf"/>
</dbReference>
<evidence type="ECO:0000256" key="9">
    <source>
        <dbReference type="ARBA" id="ARBA00022723"/>
    </source>
</evidence>
<keyword evidence="15" id="KW-1278">Translocase</keyword>
<dbReference type="InterPro" id="IPR023214">
    <property type="entry name" value="HAD_sf"/>
</dbReference>
<dbReference type="InterPro" id="IPR059000">
    <property type="entry name" value="ATPase_P-type_domA"/>
</dbReference>
<dbReference type="Pfam" id="PF00403">
    <property type="entry name" value="HMA"/>
    <property type="match status" value="2"/>
</dbReference>
<comment type="subcellular location">
    <subcellularLocation>
        <location evidence="1">Cell membrane</location>
        <topology evidence="1">Multi-pass membrane protein</topology>
    </subcellularLocation>
</comment>
<keyword evidence="12" id="KW-0187">Copper transport</keyword>
<reference evidence="25" key="1">
    <citation type="submission" date="2020-08" db="EMBL/GenBank/DDBJ databases">
        <title>Genome public.</title>
        <authorList>
            <person name="Liu C."/>
            <person name="Sun Q."/>
        </authorList>
    </citation>
    <scope>NUCLEOTIDE SEQUENCE</scope>
    <source>
        <strain evidence="25">NSJ-15</strain>
    </source>
</reference>
<evidence type="ECO:0000256" key="7">
    <source>
        <dbReference type="ARBA" id="ARBA00022553"/>
    </source>
</evidence>
<dbReference type="SFLD" id="SFLDS00003">
    <property type="entry name" value="Haloacid_Dehalogenase"/>
    <property type="match status" value="1"/>
</dbReference>
<evidence type="ECO:0000256" key="21">
    <source>
        <dbReference type="ARBA" id="ARBA00033239"/>
    </source>
</evidence>
<dbReference type="FunFam" id="3.40.50.1000:FF:000144">
    <property type="entry name" value="copper-transporting ATPase 1 isoform X2"/>
    <property type="match status" value="1"/>
</dbReference>
<accession>A0A8J6TRL9</accession>
<dbReference type="Gene3D" id="3.30.70.100">
    <property type="match status" value="2"/>
</dbReference>
<dbReference type="PROSITE" id="PS01047">
    <property type="entry name" value="HMA_1"/>
    <property type="match status" value="2"/>
</dbReference>
<organism evidence="25 26">
    <name type="scientific">Massiliimalia timonensis</name>
    <dbReference type="NCBI Taxonomy" id="1987501"/>
    <lineage>
        <taxon>Bacteria</taxon>
        <taxon>Bacillati</taxon>
        <taxon>Bacillota</taxon>
        <taxon>Clostridia</taxon>
        <taxon>Eubacteriales</taxon>
        <taxon>Oscillospiraceae</taxon>
        <taxon>Massiliimalia</taxon>
    </lineage>
</organism>
<dbReference type="GO" id="GO:0005886">
    <property type="term" value="C:plasma membrane"/>
    <property type="evidence" value="ECO:0007669"/>
    <property type="project" value="UniProtKB-SubCell"/>
</dbReference>
<keyword evidence="18" id="KW-0406">Ion transport</keyword>
<keyword evidence="26" id="KW-1185">Reference proteome</keyword>
<dbReference type="Gene3D" id="3.40.1110.10">
    <property type="entry name" value="Calcium-transporting ATPase, cytoplasmic domain N"/>
    <property type="match status" value="1"/>
</dbReference>
<dbReference type="InterPro" id="IPR027256">
    <property type="entry name" value="P-typ_ATPase_IB"/>
</dbReference>